<evidence type="ECO:0000256" key="8">
    <source>
        <dbReference type="ARBA" id="ARBA00023235"/>
    </source>
</evidence>
<dbReference type="HAMAP" id="MF_00442">
    <property type="entry name" value="Helicase_Hel308"/>
    <property type="match status" value="1"/>
</dbReference>
<keyword evidence="3 11" id="KW-0378">Hydrolase</keyword>
<dbReference type="EMBL" id="CP087714">
    <property type="protein sequence ID" value="XAT62745.1"/>
    <property type="molecule type" value="Genomic_DNA"/>
</dbReference>
<keyword evidence="8 11" id="KW-0413">Isomerase</keyword>
<dbReference type="PANTHER" id="PTHR47961:SF10">
    <property type="entry name" value="ATP-DEPENDENT DNA HELICASE HEL308"/>
    <property type="match status" value="1"/>
</dbReference>
<comment type="catalytic activity">
    <reaction evidence="9 11">
        <text>Couples ATP hydrolysis with the unwinding of duplex DNA by translocating in the 3'-5' direction.</text>
        <dbReference type="EC" id="5.6.2.4"/>
    </reaction>
</comment>
<gene>
    <name evidence="11" type="primary">hel308</name>
    <name evidence="14" type="ORF">LPQ35_05685</name>
</gene>
<evidence type="ECO:0000256" key="10">
    <source>
        <dbReference type="ARBA" id="ARBA00048988"/>
    </source>
</evidence>
<feature type="domain" description="Helicase C-terminal" evidence="13">
    <location>
        <begin position="233"/>
        <end position="428"/>
    </location>
</feature>
<evidence type="ECO:0000256" key="1">
    <source>
        <dbReference type="ARBA" id="ARBA00022741"/>
    </source>
</evidence>
<dbReference type="SMART" id="SM00490">
    <property type="entry name" value="HELICc"/>
    <property type="match status" value="1"/>
</dbReference>
<dbReference type="InterPro" id="IPR036390">
    <property type="entry name" value="WH_DNA-bd_sf"/>
</dbReference>
<dbReference type="SUPFAM" id="SSF46785">
    <property type="entry name" value="Winged helix' DNA-binding domain"/>
    <property type="match status" value="1"/>
</dbReference>
<protein>
    <recommendedName>
        <fullName evidence="11">ATP-dependent DNA helicase Hel308</fullName>
        <ecNumber evidence="11">5.6.2.4</ecNumber>
    </recommendedName>
    <alternativeName>
        <fullName evidence="11">DNA 3'-5' helicase Hel308</fullName>
    </alternativeName>
</protein>
<dbReference type="InterPro" id="IPR048772">
    <property type="entry name" value="Hel308-like_dom4"/>
</dbReference>
<evidence type="ECO:0000256" key="3">
    <source>
        <dbReference type="ARBA" id="ARBA00022801"/>
    </source>
</evidence>
<sequence length="694" mass="78899">MDVGELEPFISKFGVDVLRKRGINELYPPQKEAVEKGIFSDRNFVIAIPTASGKTLIAELAMVHETIKGGKCLYTVPLKALASEKFKEFKKWEEIGLRVAVSTGDYESKDDWLGEADIIVTTSEKADSLIRNQAGWIRNISMLVIDEAHLIDSARRGAVIEILVAKLRKINPSARIIALSATIPNADEIAEWLGAELLTSEWRPVPLYEGVFYPGKVLRINDGRVTEIKAGKSLESLVKETLSDGGQVLIFESTRRYTESLAEKLIPVVREYSDENPELSEDILLENDGEMSNKLARCVRFGTAFHHAGLLGYQREIVEEGFKKGKIKVVTATPTLAAGVNLPARRVIIKGIRRYESGIGNVFINVSEYKQMAGRAGRPGLDSHGEALIISKTKNEALELIKRFVMGEPEKVISKLGSENHLRFHTLSIIAEEIANSEDEIENFFSSTFFAHQNEFTMKWEIKRILLQLVKWDFVNADGSLVATEIGKLVSKLYIDPLTGFIFKEAGKRFSELTDMAILHLICRTPDMELLYLRKSDDWIEDEAGFFREELTYFPSYYSAEYDWFLKEFKTALMLYDWINERDEDIICGKYGIAPGDVRRIVETAEWLLHALTRMFEFMENPMTTRTARLEERVKHGVKEDLVELVKLKWVGRKRARKLLNAGIKNIEDLHEKRNIAERLIGRRIVEKILEDTS</sequence>
<reference evidence="14 15" key="1">
    <citation type="submission" date="2021-11" db="EMBL/GenBank/DDBJ databases">
        <title>Whole genome of Geoglobus acetivorans.</title>
        <authorList>
            <person name="Liu D."/>
        </authorList>
    </citation>
    <scope>NUCLEOTIDE SEQUENCE [LARGE SCALE GENOMIC DNA]</scope>
    <source>
        <strain evidence="14 15">SBH6</strain>
    </source>
</reference>
<dbReference type="Proteomes" id="UP001492541">
    <property type="component" value="Chromosome"/>
</dbReference>
<dbReference type="InterPro" id="IPR014001">
    <property type="entry name" value="Helicase_ATP-bd"/>
</dbReference>
<dbReference type="GeneID" id="90449157"/>
<evidence type="ECO:0000256" key="2">
    <source>
        <dbReference type="ARBA" id="ARBA00022763"/>
    </source>
</evidence>
<dbReference type="PROSITE" id="PS51192">
    <property type="entry name" value="HELICASE_ATP_BIND_1"/>
    <property type="match status" value="1"/>
</dbReference>
<dbReference type="SUPFAM" id="SSF158702">
    <property type="entry name" value="Sec63 N-terminal domain-like"/>
    <property type="match status" value="1"/>
</dbReference>
<keyword evidence="2 11" id="KW-0227">DNA damage</keyword>
<dbReference type="RefSeq" id="WP_193807706.1">
    <property type="nucleotide sequence ID" value="NZ_CP087714.1"/>
</dbReference>
<proteinExistence type="inferred from homology"/>
<comment type="similarity">
    <text evidence="11">Belongs to the helicase family. Hel308 subfamily.</text>
</comment>
<dbReference type="InterPro" id="IPR027417">
    <property type="entry name" value="P-loop_NTPase"/>
</dbReference>
<dbReference type="InterPro" id="IPR046931">
    <property type="entry name" value="HTH_61"/>
</dbReference>
<evidence type="ECO:0000259" key="13">
    <source>
        <dbReference type="PROSITE" id="PS51194"/>
    </source>
</evidence>
<comment type="catalytic activity">
    <reaction evidence="10 11">
        <text>ATP + H2O = ADP + phosphate + H(+)</text>
        <dbReference type="Rhea" id="RHEA:13065"/>
        <dbReference type="ChEBI" id="CHEBI:15377"/>
        <dbReference type="ChEBI" id="CHEBI:15378"/>
        <dbReference type="ChEBI" id="CHEBI:30616"/>
        <dbReference type="ChEBI" id="CHEBI:43474"/>
        <dbReference type="ChEBI" id="CHEBI:456216"/>
        <dbReference type="EC" id="5.6.2.4"/>
    </reaction>
</comment>
<dbReference type="PANTHER" id="PTHR47961">
    <property type="entry name" value="DNA POLYMERASE THETA, PUTATIVE (AFU_ORTHOLOGUE AFUA_1G05260)-RELATED"/>
    <property type="match status" value="1"/>
</dbReference>
<keyword evidence="5 11" id="KW-0067">ATP-binding</keyword>
<accession>A0ABZ3H1U3</accession>
<evidence type="ECO:0000313" key="15">
    <source>
        <dbReference type="Proteomes" id="UP001492541"/>
    </source>
</evidence>
<keyword evidence="4 11" id="KW-0347">Helicase</keyword>
<keyword evidence="15" id="KW-1185">Reference proteome</keyword>
<keyword evidence="7 11" id="KW-0234">DNA repair</keyword>
<keyword evidence="6 11" id="KW-0238">DNA-binding</keyword>
<evidence type="ECO:0000256" key="5">
    <source>
        <dbReference type="ARBA" id="ARBA00022840"/>
    </source>
</evidence>
<dbReference type="CDD" id="cd18028">
    <property type="entry name" value="DEXHc_archSki2"/>
    <property type="match status" value="1"/>
</dbReference>
<dbReference type="EC" id="5.6.2.4" evidence="11"/>
<name>A0ABZ3H1U3_GEOAI</name>
<evidence type="ECO:0000313" key="14">
    <source>
        <dbReference type="EMBL" id="XAT62745.1"/>
    </source>
</evidence>
<evidence type="ECO:0000256" key="7">
    <source>
        <dbReference type="ARBA" id="ARBA00023204"/>
    </source>
</evidence>
<dbReference type="Pfam" id="PF00270">
    <property type="entry name" value="DEAD"/>
    <property type="match status" value="1"/>
</dbReference>
<evidence type="ECO:0000256" key="4">
    <source>
        <dbReference type="ARBA" id="ARBA00022806"/>
    </source>
</evidence>
<evidence type="ECO:0000259" key="12">
    <source>
        <dbReference type="PROSITE" id="PS51192"/>
    </source>
</evidence>
<dbReference type="SUPFAM" id="SSF52540">
    <property type="entry name" value="P-loop containing nucleoside triphosphate hydrolases"/>
    <property type="match status" value="1"/>
</dbReference>
<evidence type="ECO:0000256" key="6">
    <source>
        <dbReference type="ARBA" id="ARBA00023125"/>
    </source>
</evidence>
<dbReference type="InterPro" id="IPR001650">
    <property type="entry name" value="Helicase_C-like"/>
</dbReference>
<organism evidence="14 15">
    <name type="scientific">Geoglobus acetivorans</name>
    <dbReference type="NCBI Taxonomy" id="565033"/>
    <lineage>
        <taxon>Archaea</taxon>
        <taxon>Methanobacteriati</taxon>
        <taxon>Methanobacteriota</taxon>
        <taxon>Archaeoglobi</taxon>
        <taxon>Archaeoglobales</taxon>
        <taxon>Archaeoglobaceae</taxon>
        <taxon>Geoglobus</taxon>
    </lineage>
</organism>
<dbReference type="Pfam" id="PF20470">
    <property type="entry name" value="HTH_61"/>
    <property type="match status" value="1"/>
</dbReference>
<comment type="function">
    <text evidence="11">DNA-dependent ATPase and 3'-5' DNA helicase that may be involved in repair of stalled replication forks.</text>
</comment>
<dbReference type="InterPro" id="IPR011545">
    <property type="entry name" value="DEAD/DEAH_box_helicase_dom"/>
</dbReference>
<dbReference type="CDD" id="cd18795">
    <property type="entry name" value="SF2_C_Ski2"/>
    <property type="match status" value="1"/>
</dbReference>
<feature type="binding site" evidence="11">
    <location>
        <position position="30"/>
    </location>
    <ligand>
        <name>ATP</name>
        <dbReference type="ChEBI" id="CHEBI:30616"/>
    </ligand>
</feature>
<evidence type="ECO:0000256" key="11">
    <source>
        <dbReference type="HAMAP-Rule" id="MF_00442"/>
    </source>
</evidence>
<dbReference type="Gene3D" id="1.10.3380.30">
    <property type="match status" value="1"/>
</dbReference>
<dbReference type="InterPro" id="IPR022965">
    <property type="entry name" value="Helicase_Hel308"/>
</dbReference>
<feature type="domain" description="Helicase ATP-binding" evidence="12">
    <location>
        <begin position="35"/>
        <end position="201"/>
    </location>
</feature>
<dbReference type="Pfam" id="PF00271">
    <property type="entry name" value="Helicase_C"/>
    <property type="match status" value="1"/>
</dbReference>
<dbReference type="Gene3D" id="1.10.150.20">
    <property type="entry name" value="5' to 3' exonuclease, C-terminal subdomain"/>
    <property type="match status" value="1"/>
</dbReference>
<comment type="subunit">
    <text evidence="11">Monomer.</text>
</comment>
<dbReference type="Pfam" id="PF21280">
    <property type="entry name" value="Helicase_dom4_arc"/>
    <property type="match status" value="1"/>
</dbReference>
<dbReference type="PROSITE" id="PS51194">
    <property type="entry name" value="HELICASE_CTER"/>
    <property type="match status" value="1"/>
</dbReference>
<dbReference type="InterPro" id="IPR050474">
    <property type="entry name" value="Hel308_SKI2-like"/>
</dbReference>
<dbReference type="SMART" id="SM00487">
    <property type="entry name" value="DEXDc"/>
    <property type="match status" value="1"/>
</dbReference>
<keyword evidence="1 11" id="KW-0547">Nucleotide-binding</keyword>
<evidence type="ECO:0000256" key="9">
    <source>
        <dbReference type="ARBA" id="ARBA00034617"/>
    </source>
</evidence>
<dbReference type="GO" id="GO:0004386">
    <property type="term" value="F:helicase activity"/>
    <property type="evidence" value="ECO:0007669"/>
    <property type="project" value="UniProtKB-KW"/>
</dbReference>
<dbReference type="Gene3D" id="3.40.50.300">
    <property type="entry name" value="P-loop containing nucleotide triphosphate hydrolases"/>
    <property type="match status" value="2"/>
</dbReference>